<dbReference type="PANTHER" id="PTHR33992:SF1">
    <property type="entry name" value="RIBONUCLEASE P PROTEIN COMPONENT"/>
    <property type="match status" value="1"/>
</dbReference>
<comment type="caution">
    <text evidence="6">The sequence shown here is derived from an EMBL/GenBank/DDBJ whole genome shotgun (WGS) entry which is preliminary data.</text>
</comment>
<accession>A0A6N6VVB5</accession>
<dbReference type="SUPFAM" id="SSF54211">
    <property type="entry name" value="Ribosomal protein S5 domain 2-like"/>
    <property type="match status" value="1"/>
</dbReference>
<dbReference type="Pfam" id="PF00825">
    <property type="entry name" value="Ribonuclease_P"/>
    <property type="match status" value="1"/>
</dbReference>
<keyword evidence="1" id="KW-0819">tRNA processing</keyword>
<dbReference type="PANTHER" id="PTHR33992">
    <property type="entry name" value="RIBONUCLEASE P PROTEIN COMPONENT"/>
    <property type="match status" value="1"/>
</dbReference>
<evidence type="ECO:0000256" key="4">
    <source>
        <dbReference type="ARBA" id="ARBA00022801"/>
    </source>
</evidence>
<keyword evidence="7" id="KW-1185">Reference proteome</keyword>
<proteinExistence type="predicted"/>
<dbReference type="GO" id="GO:0042781">
    <property type="term" value="F:3'-tRNA processing endoribonuclease activity"/>
    <property type="evidence" value="ECO:0007669"/>
    <property type="project" value="TreeGrafter"/>
</dbReference>
<keyword evidence="2" id="KW-0540">Nuclease</keyword>
<dbReference type="OrthoDB" id="5296596at2"/>
<sequence>MIIPSFYPVSKITNFAEFYSNASKYRTTYFLTYMSFKKTEDEKGSLNFAVVTSKKGVHKRAVKRNRARRRLKYAFMHYIKTAQLPLGIEIQVLFMANRSVLEADWDDLLTAVQNAMQKVISRGCSNLEAKL</sequence>
<dbReference type="InterPro" id="IPR020568">
    <property type="entry name" value="Ribosomal_Su5_D2-typ_SF"/>
</dbReference>
<keyword evidence="5" id="KW-0694">RNA-binding</keyword>
<evidence type="ECO:0000256" key="5">
    <source>
        <dbReference type="ARBA" id="ARBA00022884"/>
    </source>
</evidence>
<dbReference type="RefSeq" id="WP_153418036.1">
    <property type="nucleotide sequence ID" value="NZ_WFLM01000001.1"/>
</dbReference>
<dbReference type="Proteomes" id="UP000437748">
    <property type="component" value="Unassembled WGS sequence"/>
</dbReference>
<evidence type="ECO:0000256" key="1">
    <source>
        <dbReference type="ARBA" id="ARBA00022694"/>
    </source>
</evidence>
<dbReference type="GO" id="GO:0000049">
    <property type="term" value="F:tRNA binding"/>
    <property type="evidence" value="ECO:0007669"/>
    <property type="project" value="InterPro"/>
</dbReference>
<dbReference type="AlphaFoldDB" id="A0A6N6VVB5"/>
<dbReference type="GO" id="GO:0004526">
    <property type="term" value="F:ribonuclease P activity"/>
    <property type="evidence" value="ECO:0007669"/>
    <property type="project" value="InterPro"/>
</dbReference>
<name>A0A6N6VVB5_9BACT</name>
<evidence type="ECO:0000313" key="6">
    <source>
        <dbReference type="EMBL" id="KAB8040520.1"/>
    </source>
</evidence>
<dbReference type="GO" id="GO:0030677">
    <property type="term" value="C:ribonuclease P complex"/>
    <property type="evidence" value="ECO:0007669"/>
    <property type="project" value="TreeGrafter"/>
</dbReference>
<protein>
    <submittedName>
        <fullName evidence="6">Uncharacterized protein</fullName>
    </submittedName>
</protein>
<dbReference type="EMBL" id="WFLM01000001">
    <property type="protein sequence ID" value="KAB8040520.1"/>
    <property type="molecule type" value="Genomic_DNA"/>
</dbReference>
<dbReference type="Gene3D" id="3.30.230.10">
    <property type="match status" value="1"/>
</dbReference>
<organism evidence="6 7">
    <name type="scientific">Silvanigrella paludirubra</name>
    <dbReference type="NCBI Taxonomy" id="2499159"/>
    <lineage>
        <taxon>Bacteria</taxon>
        <taxon>Pseudomonadati</taxon>
        <taxon>Bdellovibrionota</taxon>
        <taxon>Oligoflexia</taxon>
        <taxon>Silvanigrellales</taxon>
        <taxon>Silvanigrellaceae</taxon>
        <taxon>Silvanigrella</taxon>
    </lineage>
</organism>
<keyword evidence="3" id="KW-0255">Endonuclease</keyword>
<evidence type="ECO:0000256" key="3">
    <source>
        <dbReference type="ARBA" id="ARBA00022759"/>
    </source>
</evidence>
<dbReference type="InterPro" id="IPR000100">
    <property type="entry name" value="RNase_P"/>
</dbReference>
<reference evidence="6 7" key="1">
    <citation type="submission" date="2019-10" db="EMBL/GenBank/DDBJ databases">
        <title>New species of Slilvanegrellaceae.</title>
        <authorList>
            <person name="Pitt A."/>
            <person name="Hahn M.W."/>
        </authorList>
    </citation>
    <scope>NUCLEOTIDE SEQUENCE [LARGE SCALE GENOMIC DNA]</scope>
    <source>
        <strain evidence="6 7">SP-Ram-0.45-NSY-1</strain>
    </source>
</reference>
<dbReference type="InterPro" id="IPR014721">
    <property type="entry name" value="Ribsml_uS5_D2-typ_fold_subgr"/>
</dbReference>
<keyword evidence="4" id="KW-0378">Hydrolase</keyword>
<evidence type="ECO:0000313" key="7">
    <source>
        <dbReference type="Proteomes" id="UP000437748"/>
    </source>
</evidence>
<evidence type="ECO:0000256" key="2">
    <source>
        <dbReference type="ARBA" id="ARBA00022722"/>
    </source>
</evidence>
<gene>
    <name evidence="6" type="ORF">GCL60_00980</name>
</gene>